<proteinExistence type="predicted"/>
<keyword evidence="2" id="KW-1185">Reference proteome</keyword>
<accession>A0A9P6RK86</accession>
<evidence type="ECO:0000313" key="1">
    <source>
        <dbReference type="EMBL" id="KAG0320513.1"/>
    </source>
</evidence>
<gene>
    <name evidence="1" type="ORF">BGZ97_013337</name>
</gene>
<evidence type="ECO:0000313" key="2">
    <source>
        <dbReference type="Proteomes" id="UP000823405"/>
    </source>
</evidence>
<organism evidence="1 2">
    <name type="scientific">Linnemannia gamsii</name>
    <dbReference type="NCBI Taxonomy" id="64522"/>
    <lineage>
        <taxon>Eukaryota</taxon>
        <taxon>Fungi</taxon>
        <taxon>Fungi incertae sedis</taxon>
        <taxon>Mucoromycota</taxon>
        <taxon>Mortierellomycotina</taxon>
        <taxon>Mortierellomycetes</taxon>
        <taxon>Mortierellales</taxon>
        <taxon>Mortierellaceae</taxon>
        <taxon>Linnemannia</taxon>
    </lineage>
</organism>
<name>A0A9P6RK86_9FUNG</name>
<comment type="caution">
    <text evidence="1">The sequence shown here is derived from an EMBL/GenBank/DDBJ whole genome shotgun (WGS) entry which is preliminary data.</text>
</comment>
<dbReference type="Proteomes" id="UP000823405">
    <property type="component" value="Unassembled WGS sequence"/>
</dbReference>
<dbReference type="EMBL" id="JAAAIN010000099">
    <property type="protein sequence ID" value="KAG0320513.1"/>
    <property type="molecule type" value="Genomic_DNA"/>
</dbReference>
<reference evidence="1" key="1">
    <citation type="journal article" date="2020" name="Fungal Divers.">
        <title>Resolving the Mortierellaceae phylogeny through synthesis of multi-gene phylogenetics and phylogenomics.</title>
        <authorList>
            <person name="Vandepol N."/>
            <person name="Liber J."/>
            <person name="Desiro A."/>
            <person name="Na H."/>
            <person name="Kennedy M."/>
            <person name="Barry K."/>
            <person name="Grigoriev I.V."/>
            <person name="Miller A.N."/>
            <person name="O'Donnell K."/>
            <person name="Stajich J.E."/>
            <person name="Bonito G."/>
        </authorList>
    </citation>
    <scope>NUCLEOTIDE SEQUENCE</scope>
    <source>
        <strain evidence="1">NVP60</strain>
    </source>
</reference>
<protein>
    <submittedName>
        <fullName evidence="1">Uncharacterized protein</fullName>
    </submittedName>
</protein>
<dbReference type="AlphaFoldDB" id="A0A9P6RK86"/>
<sequence>MRLRLFEVLEKVQTDFESQYKTVEKWAYQENLRPTLRGSWRLGPQLNNSSYVKRPKPMRSVMALASVHINISRPVYPKN</sequence>